<dbReference type="RefSeq" id="XP_006867469.1">
    <property type="nucleotide sequence ID" value="XM_006867407.1"/>
</dbReference>
<comment type="subcellular location">
    <subcellularLocation>
        <location evidence="6">Nucleus outer membrane</location>
        <topology evidence="6">Single-pass type IV membrane protein</topology>
    </subcellularLocation>
</comment>
<keyword evidence="3 9" id="KW-1133">Transmembrane helix</keyword>
<evidence type="ECO:0000256" key="8">
    <source>
        <dbReference type="SAM" id="MobiDB-lite"/>
    </source>
</evidence>
<comment type="similarity">
    <text evidence="1">Belongs to the nesprin family.</text>
</comment>
<evidence type="ECO:0000256" key="4">
    <source>
        <dbReference type="ARBA" id="ARBA00023136"/>
    </source>
</evidence>
<dbReference type="GeneID" id="102822981"/>
<dbReference type="PANTHER" id="PTHR21640:SF1">
    <property type="entry name" value="NESPRIN-4"/>
    <property type="match status" value="1"/>
</dbReference>
<evidence type="ECO:0000259" key="10">
    <source>
        <dbReference type="PROSITE" id="PS51049"/>
    </source>
</evidence>
<evidence type="ECO:0000256" key="2">
    <source>
        <dbReference type="ARBA" id="ARBA00022692"/>
    </source>
</evidence>
<dbReference type="InterPro" id="IPR030268">
    <property type="entry name" value="SYNE4"/>
</dbReference>
<keyword evidence="4 7" id="KW-0472">Membrane</keyword>
<evidence type="ECO:0000256" key="9">
    <source>
        <dbReference type="SAM" id="Phobius"/>
    </source>
</evidence>
<feature type="region of interest" description="Disordered" evidence="8">
    <location>
        <begin position="1"/>
        <end position="36"/>
    </location>
</feature>
<proteinExistence type="inferred from homology"/>
<organism evidence="11 12">
    <name type="scientific">Chrysochloris asiatica</name>
    <name type="common">Cape golden mole</name>
    <dbReference type="NCBI Taxonomy" id="185453"/>
    <lineage>
        <taxon>Eukaryota</taxon>
        <taxon>Metazoa</taxon>
        <taxon>Chordata</taxon>
        <taxon>Craniata</taxon>
        <taxon>Vertebrata</taxon>
        <taxon>Euteleostomi</taxon>
        <taxon>Mammalia</taxon>
        <taxon>Eutheria</taxon>
        <taxon>Afrotheria</taxon>
        <taxon>Chrysochloridae</taxon>
        <taxon>Chrysochlorinae</taxon>
        <taxon>Chrysochloris</taxon>
    </lineage>
</organism>
<dbReference type="GO" id="GO:0034993">
    <property type="term" value="C:meiotic nuclear membrane microtubule tethering complex"/>
    <property type="evidence" value="ECO:0007669"/>
    <property type="project" value="InterPro"/>
</dbReference>
<dbReference type="PANTHER" id="PTHR21640">
    <property type="match status" value="1"/>
</dbReference>
<feature type="topological domain" description="Perinuclear space" evidence="7">
    <location>
        <begin position="246"/>
        <end position="272"/>
    </location>
</feature>
<dbReference type="Proteomes" id="UP000504623">
    <property type="component" value="Unplaced"/>
</dbReference>
<evidence type="ECO:0000313" key="12">
    <source>
        <dbReference type="RefSeq" id="XP_006867469.1"/>
    </source>
</evidence>
<evidence type="ECO:0000256" key="6">
    <source>
        <dbReference type="ARBA" id="ARBA00046312"/>
    </source>
</evidence>
<feature type="topological domain" description="Cytoplasmic" evidence="7">
    <location>
        <begin position="1"/>
        <end position="224"/>
    </location>
</feature>
<protein>
    <submittedName>
        <fullName evidence="12">Nesprin-4</fullName>
    </submittedName>
</protein>
<dbReference type="PROSITE" id="PS51049">
    <property type="entry name" value="KASH"/>
    <property type="match status" value="1"/>
</dbReference>
<reference evidence="12" key="1">
    <citation type="submission" date="2025-08" db="UniProtKB">
        <authorList>
            <consortium name="RefSeq"/>
        </authorList>
    </citation>
    <scope>IDENTIFICATION</scope>
    <source>
        <tissue evidence="12">Spleen</tissue>
    </source>
</reference>
<evidence type="ECO:0000256" key="3">
    <source>
        <dbReference type="ARBA" id="ARBA00022989"/>
    </source>
</evidence>
<keyword evidence="2 7" id="KW-0812">Transmembrane</keyword>
<evidence type="ECO:0000256" key="7">
    <source>
        <dbReference type="PROSITE-ProRule" id="PRU00385"/>
    </source>
</evidence>
<dbReference type="InterPro" id="IPR012315">
    <property type="entry name" value="KASH"/>
</dbReference>
<keyword evidence="11" id="KW-1185">Reference proteome</keyword>
<gene>
    <name evidence="12" type="primary">SYNE4</name>
</gene>
<dbReference type="Pfam" id="PF10541">
    <property type="entry name" value="KASH"/>
    <property type="match status" value="1"/>
</dbReference>
<sequence length="272" mass="29570">MALSLPPDPTPLSEPPVHPRGAPMELDVAGDTTCSASAERIRPGQDSLDPLEHFQGGLRGAESATSAPRFPTPFSYEDTAGGRHYEHLISGCEQQSGEYAYLTWIEAWDLGYQPSGMVQLQVGGREAKMWVFEETDRPDQDMEADGDSDGLVGLTTPAELEWDPAGDLGLLSQKAAWTPGTPCELCGHRSSQVRGQDLEHKNMQASLSPQDVIQKVDLGTPAQESTWPLIFFLFLFLLCAILLLAGGLCSFHTRLTRTPYLVLSYVNGAPPT</sequence>
<feature type="transmembrane region" description="Helical" evidence="9">
    <location>
        <begin position="227"/>
        <end position="251"/>
    </location>
</feature>
<keyword evidence="5" id="KW-0539">Nucleus</keyword>
<feature type="domain" description="KASH" evidence="10">
    <location>
        <begin position="216"/>
        <end position="272"/>
    </location>
</feature>
<evidence type="ECO:0000256" key="5">
    <source>
        <dbReference type="ARBA" id="ARBA00023242"/>
    </source>
</evidence>
<name>A0A9B0TVJ0_CHRAS</name>
<dbReference type="CTD" id="163183"/>
<dbReference type="OrthoDB" id="8676767at2759"/>
<evidence type="ECO:0000313" key="11">
    <source>
        <dbReference type="Proteomes" id="UP000504623"/>
    </source>
</evidence>
<accession>A0A9B0TVJ0</accession>
<dbReference type="AlphaFoldDB" id="A0A9B0TVJ0"/>
<dbReference type="SMART" id="SM01249">
    <property type="entry name" value="KASH"/>
    <property type="match status" value="1"/>
</dbReference>
<evidence type="ECO:0000256" key="1">
    <source>
        <dbReference type="ARBA" id="ARBA00008619"/>
    </source>
</evidence>
<feature type="compositionally biased region" description="Pro residues" evidence="8">
    <location>
        <begin position="1"/>
        <end position="18"/>
    </location>
</feature>
<dbReference type="GO" id="GO:0005640">
    <property type="term" value="C:nuclear outer membrane"/>
    <property type="evidence" value="ECO:0007669"/>
    <property type="project" value="UniProtKB-SubCell"/>
</dbReference>